<dbReference type="InterPro" id="IPR001209">
    <property type="entry name" value="Ribosomal_uS14"/>
</dbReference>
<protein>
    <recommendedName>
        <fullName evidence="5 7">Small ribosomal subunit protein uS14</fullName>
    </recommendedName>
</protein>
<dbReference type="NCBIfam" id="NF006477">
    <property type="entry name" value="PRK08881.1"/>
    <property type="match status" value="1"/>
</dbReference>
<dbReference type="Gene3D" id="1.10.287.1480">
    <property type="match status" value="1"/>
</dbReference>
<evidence type="ECO:0000256" key="2">
    <source>
        <dbReference type="ARBA" id="ARBA00009083"/>
    </source>
</evidence>
<evidence type="ECO:0000256" key="1">
    <source>
        <dbReference type="ARBA" id="ARBA00003686"/>
    </source>
</evidence>
<keyword evidence="7" id="KW-0699">rRNA-binding</keyword>
<dbReference type="PANTHER" id="PTHR19836:SF19">
    <property type="entry name" value="SMALL RIBOSOMAL SUBUNIT PROTEIN US14M"/>
    <property type="match status" value="1"/>
</dbReference>
<evidence type="ECO:0000256" key="3">
    <source>
        <dbReference type="ARBA" id="ARBA00022980"/>
    </source>
</evidence>
<dbReference type="PANTHER" id="PTHR19836">
    <property type="entry name" value="30S RIBOSOMAL PROTEIN S14"/>
    <property type="match status" value="1"/>
</dbReference>
<dbReference type="HAMAP" id="MF_00537">
    <property type="entry name" value="Ribosomal_uS14_1"/>
    <property type="match status" value="1"/>
</dbReference>
<dbReference type="InterPro" id="IPR023036">
    <property type="entry name" value="Ribosomal_uS14_bac/plastid"/>
</dbReference>
<accession>A0ABN6L291</accession>
<evidence type="ECO:0000256" key="4">
    <source>
        <dbReference type="ARBA" id="ARBA00023274"/>
    </source>
</evidence>
<name>A0ABN6L291_9PROT</name>
<evidence type="ECO:0000256" key="5">
    <source>
        <dbReference type="ARBA" id="ARBA00035167"/>
    </source>
</evidence>
<dbReference type="GO" id="GO:0005840">
    <property type="term" value="C:ribosome"/>
    <property type="evidence" value="ECO:0007669"/>
    <property type="project" value="UniProtKB-KW"/>
</dbReference>
<evidence type="ECO:0000256" key="7">
    <source>
        <dbReference type="HAMAP-Rule" id="MF_00537"/>
    </source>
</evidence>
<keyword evidence="7" id="KW-0694">RNA-binding</keyword>
<reference evidence="8" key="1">
    <citation type="submission" date="2021-10" db="EMBL/GenBank/DDBJ databases">
        <title>Genome Sequence of The Candidatus Hydrogeosomobacter endosymbioticus, an Intracellular Bacterial Symbiont of the Anaerobic Ciliate GW7.</title>
        <authorList>
            <person name="Shiohama Y."/>
            <person name="Shinzato N."/>
        </authorList>
    </citation>
    <scope>NUCLEOTIDE SEQUENCE [LARGE SCALE GENOMIC DNA]</scope>
    <source>
        <strain evidence="8">200920</strain>
    </source>
</reference>
<comment type="function">
    <text evidence="1 7">Binds 16S rRNA, required for the assembly of 30S particles and may also be responsible for determining the conformation of the 16S rRNA at the A site.</text>
</comment>
<proteinExistence type="inferred from homology"/>
<dbReference type="Pfam" id="PF00253">
    <property type="entry name" value="Ribosomal_S14"/>
    <property type="match status" value="1"/>
</dbReference>
<evidence type="ECO:0000313" key="9">
    <source>
        <dbReference type="Proteomes" id="UP001320209"/>
    </source>
</evidence>
<keyword evidence="3 7" id="KW-0689">Ribosomal protein</keyword>
<dbReference type="SUPFAM" id="SSF57716">
    <property type="entry name" value="Glucocorticoid receptor-like (DNA-binding domain)"/>
    <property type="match status" value="1"/>
</dbReference>
<comment type="subunit">
    <text evidence="6 7">Part of the 30S ribosomal subunit. Contacts proteins S3 and S10.</text>
</comment>
<evidence type="ECO:0000256" key="6">
    <source>
        <dbReference type="ARBA" id="ARBA00047110"/>
    </source>
</evidence>
<sequence>MWLYYNWKFEGFAMARKGSIESNDFKKRLAKRFADKRAKMKSVVMDKSASIEERFNMALRLAKLPRNSSRVRVRSRCVLSGRPRAVYRFCNLSRIAFRDLATSGRLPGVKRSSW</sequence>
<evidence type="ECO:0000313" key="8">
    <source>
        <dbReference type="EMBL" id="BDB95995.1"/>
    </source>
</evidence>
<comment type="similarity">
    <text evidence="2 7">Belongs to the universal ribosomal protein uS14 family.</text>
</comment>
<dbReference type="EMBL" id="AP025225">
    <property type="protein sequence ID" value="BDB95995.1"/>
    <property type="molecule type" value="Genomic_DNA"/>
</dbReference>
<dbReference type="Proteomes" id="UP001320209">
    <property type="component" value="Chromosome"/>
</dbReference>
<keyword evidence="4 7" id="KW-0687">Ribonucleoprotein</keyword>
<gene>
    <name evidence="7 8" type="primary">rpsN</name>
    <name evidence="8" type="ORF">HYD_1280</name>
</gene>
<organism evidence="8 9">
    <name type="scientific">Candidatus Hydrogenosomobacter endosymbioticus</name>
    <dbReference type="NCBI Taxonomy" id="2558174"/>
    <lineage>
        <taxon>Bacteria</taxon>
        <taxon>Pseudomonadati</taxon>
        <taxon>Pseudomonadota</taxon>
        <taxon>Alphaproteobacteria</taxon>
        <taxon>Holosporales</taxon>
        <taxon>Holosporaceae</taxon>
        <taxon>Candidatus Hydrogenosomobacter</taxon>
    </lineage>
</organism>
<keyword evidence="9" id="KW-1185">Reference proteome</keyword>